<sequence length="73" mass="8597">MSILLAIALTVFLLFVAPVWLWLHYNSRRRQGSLIQAEDAKRLERLTEEAQRMQGRIRALEDILDAQHPGWRQ</sequence>
<dbReference type="InterPro" id="IPR009554">
    <property type="entry name" value="Phageshock_PspB"/>
</dbReference>
<dbReference type="Pfam" id="PF06667">
    <property type="entry name" value="PspB"/>
    <property type="match status" value="1"/>
</dbReference>
<gene>
    <name evidence="2" type="primary">pspB</name>
    <name evidence="2" type="ORF">FCN80_02790</name>
</gene>
<keyword evidence="1" id="KW-0175">Coiled coil</keyword>
<reference evidence="2 3" key="1">
    <citation type="submission" date="2019-04" db="EMBL/GenBank/DDBJ databases">
        <authorList>
            <person name="Li M."/>
            <person name="Gao C."/>
        </authorList>
    </citation>
    <scope>NUCLEOTIDE SEQUENCE [LARGE SCALE GENOMIC DNA]</scope>
    <source>
        <strain evidence="2 3">BGMRC 2031</strain>
    </source>
</reference>
<evidence type="ECO:0000313" key="2">
    <source>
        <dbReference type="EMBL" id="TKI08351.1"/>
    </source>
</evidence>
<evidence type="ECO:0000313" key="3">
    <source>
        <dbReference type="Proteomes" id="UP000305202"/>
    </source>
</evidence>
<organism evidence="2 3">
    <name type="scientific">Martelella alba</name>
    <dbReference type="NCBI Taxonomy" id="2590451"/>
    <lineage>
        <taxon>Bacteria</taxon>
        <taxon>Pseudomonadati</taxon>
        <taxon>Pseudomonadota</taxon>
        <taxon>Alphaproteobacteria</taxon>
        <taxon>Hyphomicrobiales</taxon>
        <taxon>Aurantimonadaceae</taxon>
        <taxon>Martelella</taxon>
    </lineage>
</organism>
<dbReference type="Proteomes" id="UP000305202">
    <property type="component" value="Unassembled WGS sequence"/>
</dbReference>
<dbReference type="NCBIfam" id="NF006993">
    <property type="entry name" value="PRK09458.1"/>
    <property type="match status" value="1"/>
</dbReference>
<comment type="caution">
    <text evidence="2">The sequence shown here is derived from an EMBL/GenBank/DDBJ whole genome shotgun (WGS) entry which is preliminary data.</text>
</comment>
<protein>
    <submittedName>
        <fullName evidence="2">Envelope stress response membrane protein PspB</fullName>
    </submittedName>
</protein>
<evidence type="ECO:0000256" key="1">
    <source>
        <dbReference type="SAM" id="Coils"/>
    </source>
</evidence>
<accession>A0ABY2SRI3</accession>
<dbReference type="NCBIfam" id="TIGR02976">
    <property type="entry name" value="phageshock_pspB"/>
    <property type="match status" value="1"/>
</dbReference>
<proteinExistence type="predicted"/>
<dbReference type="EMBL" id="SZPQ01000002">
    <property type="protein sequence ID" value="TKI08351.1"/>
    <property type="molecule type" value="Genomic_DNA"/>
</dbReference>
<name>A0ABY2SRI3_9HYPH</name>
<feature type="coiled-coil region" evidence="1">
    <location>
        <begin position="36"/>
        <end position="63"/>
    </location>
</feature>
<keyword evidence="3" id="KW-1185">Reference proteome</keyword>